<sequence length="157" mass="17434">SSGLRLQCGTDVKDTSGAHYNYAMEDVGFMHRLENGQDFSGTAIPYEMEFGDIPLTGDINIESVIEFLQMIMVQKTSGTVTITHYGDGEDTGTTLTMSQIKANHRITMPVERMGQTKFGSHVLHRLKFTISTSDQTIGFEPLYVGGFITTTRKKLKD</sequence>
<feature type="non-terminal residue" evidence="1">
    <location>
        <position position="1"/>
    </location>
</feature>
<reference evidence="1" key="1">
    <citation type="journal article" date="2015" name="Nature">
        <title>Complex archaea that bridge the gap between prokaryotes and eukaryotes.</title>
        <authorList>
            <person name="Spang A."/>
            <person name="Saw J.H."/>
            <person name="Jorgensen S.L."/>
            <person name="Zaremba-Niedzwiedzka K."/>
            <person name="Martijn J."/>
            <person name="Lind A.E."/>
            <person name="van Eijk R."/>
            <person name="Schleper C."/>
            <person name="Guy L."/>
            <person name="Ettema T.J."/>
        </authorList>
    </citation>
    <scope>NUCLEOTIDE SEQUENCE</scope>
</reference>
<evidence type="ECO:0000313" key="1">
    <source>
        <dbReference type="EMBL" id="KKK82212.1"/>
    </source>
</evidence>
<proteinExistence type="predicted"/>
<comment type="caution">
    <text evidence="1">The sequence shown here is derived from an EMBL/GenBank/DDBJ whole genome shotgun (WGS) entry which is preliminary data.</text>
</comment>
<gene>
    <name evidence="1" type="ORF">LCGC14_2805670</name>
</gene>
<accession>A0A0F8YLD7</accession>
<dbReference type="AlphaFoldDB" id="A0A0F8YLD7"/>
<protein>
    <submittedName>
        <fullName evidence="1">Uncharacterized protein</fullName>
    </submittedName>
</protein>
<dbReference type="EMBL" id="LAZR01052776">
    <property type="protein sequence ID" value="KKK82212.1"/>
    <property type="molecule type" value="Genomic_DNA"/>
</dbReference>
<organism evidence="1">
    <name type="scientific">marine sediment metagenome</name>
    <dbReference type="NCBI Taxonomy" id="412755"/>
    <lineage>
        <taxon>unclassified sequences</taxon>
        <taxon>metagenomes</taxon>
        <taxon>ecological metagenomes</taxon>
    </lineage>
</organism>
<name>A0A0F8YLD7_9ZZZZ</name>